<reference evidence="6" key="1">
    <citation type="journal article" date="2017" name="Front. Cell. Infect. Microbiol.">
        <title>The Distinct Transcriptional Response of the Midgut of Amblyomma sculptum and Amblyomma aureolatum Ticks to Rickettsia rickettsii Correlates to Their Differences in Susceptibility to Infection.</title>
        <authorList>
            <person name="Martins L.A."/>
            <person name="Galletti M.F.B.M."/>
            <person name="Ribeiro J.M."/>
            <person name="Fujita A."/>
            <person name="Costa F.B."/>
            <person name="Labruna M.B."/>
            <person name="Daffre S."/>
            <person name="Fogaca A.C."/>
        </authorList>
    </citation>
    <scope>NUCLEOTIDE SEQUENCE</scope>
</reference>
<evidence type="ECO:0000256" key="1">
    <source>
        <dbReference type="ARBA" id="ARBA00022771"/>
    </source>
</evidence>
<dbReference type="InterPro" id="IPR008974">
    <property type="entry name" value="TRAF-like"/>
</dbReference>
<keyword evidence="2" id="KW-0862">Zinc</keyword>
<feature type="region of interest" description="Disordered" evidence="4">
    <location>
        <begin position="137"/>
        <end position="214"/>
    </location>
</feature>
<feature type="domain" description="RING-type" evidence="5">
    <location>
        <begin position="1"/>
        <end position="38"/>
    </location>
</feature>
<dbReference type="SUPFAM" id="SSF49599">
    <property type="entry name" value="TRAF domain-like"/>
    <property type="match status" value="1"/>
</dbReference>
<dbReference type="Gene3D" id="3.30.40.10">
    <property type="entry name" value="Zinc/RING finger domain, C3HC4 (zinc finger)"/>
    <property type="match status" value="1"/>
</dbReference>
<dbReference type="GO" id="GO:0009898">
    <property type="term" value="C:cytoplasmic side of plasma membrane"/>
    <property type="evidence" value="ECO:0007669"/>
    <property type="project" value="TreeGrafter"/>
</dbReference>
<dbReference type="PANTHER" id="PTHR10131">
    <property type="entry name" value="TNF RECEPTOR ASSOCIATED FACTOR"/>
    <property type="match status" value="1"/>
</dbReference>
<dbReference type="Gene3D" id="2.60.210.10">
    <property type="entry name" value="Apoptosis, Tumor Necrosis Factor Receptor Associated Protein 2, Chain A"/>
    <property type="match status" value="1"/>
</dbReference>
<dbReference type="PROSITE" id="PS50089">
    <property type="entry name" value="ZF_RING_2"/>
    <property type="match status" value="1"/>
</dbReference>
<sequence length="648" mass="69760">CDVCGVLSRCAKFARCSHVFCVFCSTRIQVIGMRCPIDGKQICIEDAAEIFIDEQEFIGYPVRCFNAERGCQFEGILGNLKKHFLERCSYNQARCKKCGRLLSRWQAVEHCVACKVGGIPAAIKALQALGLAEHVEHRRSGSQKARDAPNRTKGAVRRSRPSAWVSARDDADKTAADKRKVPGSDPLLGNATVNGTEPTLAAESPSSARGSSCSDFLTDATELTASETEVPDDSEVTVSKVSSVNIVTISAKSGRVVSPSFAGDIFCSKDRPVSTAVGKTFSAGAIADVSVQNKLAAPVNALTNLSAETSSVPVGTQYLTTGDIATGFSPQVSPQPGKAFSIGNIAGRSSARAERYIPENTLAAVVRDNGLPFADSWALCHAEAVKRSLCSAHSVAKVQRDSELCAYSKQELNAQGDISAQEGELAQNGARATVTAQRNKAELAAAEGADTIQERDRRIQINLDLLAGSVIGFTTSRTDLCSRFASELATEDETIEILLPCLMSPTDVSTCWFADVLHVSSVLLNDDSIIILSDESMLSGYTFQASCRFRRSGDAIFLAFVLSFCSGDCDSLCQWPFDKEILFHLVHPRDGSRNILVTLRADAPAAAYARPQPNSFNPSIVTEEVFWNLLEATSFVADGFLRVDIMFQ</sequence>
<evidence type="ECO:0000313" key="6">
    <source>
        <dbReference type="EMBL" id="JAT97591.1"/>
    </source>
</evidence>
<keyword evidence="1 3" id="KW-0863">Zinc-finger</keyword>
<evidence type="ECO:0000256" key="2">
    <source>
        <dbReference type="ARBA" id="ARBA00022833"/>
    </source>
</evidence>
<evidence type="ECO:0000256" key="3">
    <source>
        <dbReference type="PROSITE-ProRule" id="PRU00175"/>
    </source>
</evidence>
<protein>
    <submittedName>
        <fullName evidence="6">Putative tumor necrosis factor receptor</fullName>
    </submittedName>
</protein>
<keyword evidence="6" id="KW-0675">Receptor</keyword>
<feature type="compositionally biased region" description="Basic and acidic residues" evidence="4">
    <location>
        <begin position="167"/>
        <end position="182"/>
    </location>
</feature>
<proteinExistence type="evidence at transcript level"/>
<evidence type="ECO:0000256" key="4">
    <source>
        <dbReference type="SAM" id="MobiDB-lite"/>
    </source>
</evidence>
<dbReference type="GO" id="GO:0008270">
    <property type="term" value="F:zinc ion binding"/>
    <property type="evidence" value="ECO:0007669"/>
    <property type="project" value="UniProtKB-KW"/>
</dbReference>
<dbReference type="AlphaFoldDB" id="A0A1E1XEN9"/>
<evidence type="ECO:0000259" key="5">
    <source>
        <dbReference type="PROSITE" id="PS50089"/>
    </source>
</evidence>
<organism evidence="6">
    <name type="scientific">Amblyomma aureolatum</name>
    <dbReference type="NCBI Taxonomy" id="187763"/>
    <lineage>
        <taxon>Eukaryota</taxon>
        <taxon>Metazoa</taxon>
        <taxon>Ecdysozoa</taxon>
        <taxon>Arthropoda</taxon>
        <taxon>Chelicerata</taxon>
        <taxon>Arachnida</taxon>
        <taxon>Acari</taxon>
        <taxon>Parasitiformes</taxon>
        <taxon>Ixodida</taxon>
        <taxon>Ixodoidea</taxon>
        <taxon>Ixodidae</taxon>
        <taxon>Amblyomminae</taxon>
        <taxon>Amblyomma</taxon>
    </lineage>
</organism>
<feature type="compositionally biased region" description="Polar residues" evidence="4">
    <location>
        <begin position="204"/>
        <end position="214"/>
    </location>
</feature>
<dbReference type="InterPro" id="IPR001841">
    <property type="entry name" value="Znf_RING"/>
</dbReference>
<keyword evidence="1 3" id="KW-0479">Metal-binding</keyword>
<dbReference type="PANTHER" id="PTHR10131:SF138">
    <property type="entry name" value="RE66324P"/>
    <property type="match status" value="1"/>
</dbReference>
<feature type="compositionally biased region" description="Basic and acidic residues" evidence="4">
    <location>
        <begin position="137"/>
        <end position="150"/>
    </location>
</feature>
<dbReference type="InterPro" id="IPR013083">
    <property type="entry name" value="Znf_RING/FYVE/PHD"/>
</dbReference>
<name>A0A1E1XEN9_9ACAR</name>
<dbReference type="GO" id="GO:0043122">
    <property type="term" value="P:regulation of canonical NF-kappaB signal transduction"/>
    <property type="evidence" value="ECO:0007669"/>
    <property type="project" value="TreeGrafter"/>
</dbReference>
<feature type="non-terminal residue" evidence="6">
    <location>
        <position position="1"/>
    </location>
</feature>
<dbReference type="InterPro" id="IPR049342">
    <property type="entry name" value="TRAF1-6_MATH_dom"/>
</dbReference>
<accession>A0A1E1XEN9</accession>
<dbReference type="EMBL" id="GFAC01001597">
    <property type="protein sequence ID" value="JAT97591.1"/>
    <property type="molecule type" value="mRNA"/>
</dbReference>
<dbReference type="GO" id="GO:0005164">
    <property type="term" value="F:tumor necrosis factor receptor binding"/>
    <property type="evidence" value="ECO:0007669"/>
    <property type="project" value="TreeGrafter"/>
</dbReference>
<dbReference type="Pfam" id="PF21355">
    <property type="entry name" value="TRAF-mep_MATH"/>
    <property type="match status" value="1"/>
</dbReference>